<dbReference type="AlphaFoldDB" id="C1LE93"/>
<evidence type="ECO:0000256" key="1">
    <source>
        <dbReference type="SAM" id="Phobius"/>
    </source>
</evidence>
<name>C1LE93_SCHJA</name>
<reference evidence="2" key="1">
    <citation type="journal article" date="2009" name="Nature">
        <title>The Schistosoma japonicum genome reveals features of host-parasite interplay.</title>
        <authorList>
            <person name="Liu F."/>
            <person name="Zhou Y."/>
            <person name="Wang Z.Q."/>
            <person name="Lu G."/>
            <person name="Zheng H."/>
            <person name="Brindley P.J."/>
            <person name="McManus D.P."/>
            <person name="Blair D."/>
            <person name="Zhang Q.H."/>
            <person name="Zhong Y."/>
            <person name="Wang S."/>
            <person name="Han Z.G."/>
            <person name="Chen Z."/>
        </authorList>
    </citation>
    <scope>NUCLEOTIDE SEQUENCE</scope>
    <source>
        <strain evidence="2">Anhui</strain>
    </source>
</reference>
<keyword evidence="1" id="KW-0472">Membrane</keyword>
<proteinExistence type="evidence at transcript level"/>
<sequence length="87" mass="10012">MNPDCRKPVLLWSVFGGLLIGAVDFLRTSNLRRGVHVGFVSIISIATLSNIICYHMKFKSNQRGHMPYFDFKERLDKELNQKHSSCQ</sequence>
<keyword evidence="1" id="KW-0812">Transmembrane</keyword>
<reference evidence="2" key="2">
    <citation type="submission" date="2009-03" db="EMBL/GenBank/DDBJ databases">
        <authorList>
            <person name="Gang L."/>
        </authorList>
    </citation>
    <scope>NUCLEOTIDE SEQUENCE</scope>
    <source>
        <strain evidence="2">Anhui</strain>
    </source>
</reference>
<dbReference type="EMBL" id="FN317290">
    <property type="protein sequence ID" value="CAX73021.1"/>
    <property type="molecule type" value="mRNA"/>
</dbReference>
<keyword evidence="1" id="KW-1133">Transmembrane helix</keyword>
<evidence type="ECO:0000313" key="2">
    <source>
        <dbReference type="EMBL" id="CAX73021.1"/>
    </source>
</evidence>
<feature type="transmembrane region" description="Helical" evidence="1">
    <location>
        <begin position="35"/>
        <end position="56"/>
    </location>
</feature>
<protein>
    <submittedName>
        <fullName evidence="2">Hypotheticial protein</fullName>
    </submittedName>
</protein>
<accession>C1LE93</accession>
<organism evidence="2">
    <name type="scientific">Schistosoma japonicum</name>
    <name type="common">Blood fluke</name>
    <dbReference type="NCBI Taxonomy" id="6182"/>
    <lineage>
        <taxon>Eukaryota</taxon>
        <taxon>Metazoa</taxon>
        <taxon>Spiralia</taxon>
        <taxon>Lophotrochozoa</taxon>
        <taxon>Platyhelminthes</taxon>
        <taxon>Trematoda</taxon>
        <taxon>Digenea</taxon>
        <taxon>Strigeidida</taxon>
        <taxon>Schistosomatoidea</taxon>
        <taxon>Schistosomatidae</taxon>
        <taxon>Schistosoma</taxon>
    </lineage>
</organism>